<dbReference type="Proteomes" id="UP000800041">
    <property type="component" value="Unassembled WGS sequence"/>
</dbReference>
<feature type="transmembrane region" description="Helical" evidence="2">
    <location>
        <begin position="244"/>
        <end position="266"/>
    </location>
</feature>
<reference evidence="3" key="1">
    <citation type="journal article" date="2020" name="Stud. Mycol.">
        <title>101 Dothideomycetes genomes: a test case for predicting lifestyles and emergence of pathogens.</title>
        <authorList>
            <person name="Haridas S."/>
            <person name="Albert R."/>
            <person name="Binder M."/>
            <person name="Bloem J."/>
            <person name="Labutti K."/>
            <person name="Salamov A."/>
            <person name="Andreopoulos B."/>
            <person name="Baker S."/>
            <person name="Barry K."/>
            <person name="Bills G."/>
            <person name="Bluhm B."/>
            <person name="Cannon C."/>
            <person name="Castanera R."/>
            <person name="Culley D."/>
            <person name="Daum C."/>
            <person name="Ezra D."/>
            <person name="Gonzalez J."/>
            <person name="Henrissat B."/>
            <person name="Kuo A."/>
            <person name="Liang C."/>
            <person name="Lipzen A."/>
            <person name="Lutzoni F."/>
            <person name="Magnuson J."/>
            <person name="Mondo S."/>
            <person name="Nolan M."/>
            <person name="Ohm R."/>
            <person name="Pangilinan J."/>
            <person name="Park H.-J."/>
            <person name="Ramirez L."/>
            <person name="Alfaro M."/>
            <person name="Sun H."/>
            <person name="Tritt A."/>
            <person name="Yoshinaga Y."/>
            <person name="Zwiers L.-H."/>
            <person name="Turgeon B."/>
            <person name="Goodwin S."/>
            <person name="Spatafora J."/>
            <person name="Crous P."/>
            <person name="Grigoriev I."/>
        </authorList>
    </citation>
    <scope>NUCLEOTIDE SEQUENCE</scope>
    <source>
        <strain evidence="3">CBS 113979</strain>
    </source>
</reference>
<feature type="region of interest" description="Disordered" evidence="1">
    <location>
        <begin position="102"/>
        <end position="122"/>
    </location>
</feature>
<proteinExistence type="predicted"/>
<dbReference type="OrthoDB" id="5382699at2759"/>
<keyword evidence="4" id="KW-1185">Reference proteome</keyword>
<dbReference type="EMBL" id="ML977151">
    <property type="protein sequence ID" value="KAF1987706.1"/>
    <property type="molecule type" value="Genomic_DNA"/>
</dbReference>
<name>A0A6G1H3A7_9PEZI</name>
<keyword evidence="2" id="KW-0472">Membrane</keyword>
<evidence type="ECO:0000256" key="2">
    <source>
        <dbReference type="SAM" id="Phobius"/>
    </source>
</evidence>
<keyword evidence="2" id="KW-0812">Transmembrane</keyword>
<sequence>MCVRHGLSDDVKCYTSLNHILKNGLNEIRKAEYAGAAGVLALLPTIGALLGAPTDEIWKLLNMVPIVGAMAMAMSFGASVLPINAKDYGSGFMRTKILREDPSEVENDAETSGATQPAVQTSTNESNIRASRLLHHVDKRLRAKQLFIAAIANNYIQLPFSKYWRLTMSDIPYNIRIEGGDDITTTPAEASCVTDVVGCNLKQLDTLTTGRIAMRGSGHYTKPRNKLVVMISVAERKPPIWKTYLWTFTTTLSIGVFITGTTMFASAQLLSISMAIFTLTTILADGVFSRTIAIWIVTKVEKADPLIHYIANSEREAHDVIAKLFTFELDGSSDPKDPLKIQRGVQIELKGHIFIDKRRVGKRSFVSRCSLWAFGIIRPAFDVAKDTPCEFRKDLEMEPLQSNMSGSDAGFVEAIHVVPKRPGVSPLVA</sequence>
<feature type="transmembrane region" description="Helical" evidence="2">
    <location>
        <begin position="272"/>
        <end position="297"/>
    </location>
</feature>
<evidence type="ECO:0000256" key="1">
    <source>
        <dbReference type="SAM" id="MobiDB-lite"/>
    </source>
</evidence>
<evidence type="ECO:0000313" key="3">
    <source>
        <dbReference type="EMBL" id="KAF1987706.1"/>
    </source>
</evidence>
<keyword evidence="2" id="KW-1133">Transmembrane helix</keyword>
<feature type="transmembrane region" description="Helical" evidence="2">
    <location>
        <begin position="33"/>
        <end position="52"/>
    </location>
</feature>
<accession>A0A6G1H3A7</accession>
<protein>
    <submittedName>
        <fullName evidence="3">Uncharacterized protein</fullName>
    </submittedName>
</protein>
<feature type="compositionally biased region" description="Polar residues" evidence="1">
    <location>
        <begin position="110"/>
        <end position="122"/>
    </location>
</feature>
<dbReference type="AlphaFoldDB" id="A0A6G1H3A7"/>
<evidence type="ECO:0000313" key="4">
    <source>
        <dbReference type="Proteomes" id="UP000800041"/>
    </source>
</evidence>
<gene>
    <name evidence="3" type="ORF">K402DRAFT_453379</name>
</gene>
<feature type="transmembrane region" description="Helical" evidence="2">
    <location>
        <begin position="64"/>
        <end position="85"/>
    </location>
</feature>
<organism evidence="3 4">
    <name type="scientific">Aulographum hederae CBS 113979</name>
    <dbReference type="NCBI Taxonomy" id="1176131"/>
    <lineage>
        <taxon>Eukaryota</taxon>
        <taxon>Fungi</taxon>
        <taxon>Dikarya</taxon>
        <taxon>Ascomycota</taxon>
        <taxon>Pezizomycotina</taxon>
        <taxon>Dothideomycetes</taxon>
        <taxon>Pleosporomycetidae</taxon>
        <taxon>Aulographales</taxon>
        <taxon>Aulographaceae</taxon>
    </lineage>
</organism>